<dbReference type="InterPro" id="IPR001375">
    <property type="entry name" value="Peptidase_S9_cat"/>
</dbReference>
<dbReference type="SUPFAM" id="SSF53474">
    <property type="entry name" value="alpha/beta-Hydrolases"/>
    <property type="match status" value="1"/>
</dbReference>
<dbReference type="PATRIC" id="fig|217031.6.peg.4087"/>
<dbReference type="EMBL" id="LDJR01000059">
    <property type="protein sequence ID" value="OAK67754.1"/>
    <property type="molecule type" value="Genomic_DNA"/>
</dbReference>
<dbReference type="InterPro" id="IPR011042">
    <property type="entry name" value="6-blade_b-propeller_TolB-like"/>
</dbReference>
<evidence type="ECO:0000259" key="5">
    <source>
        <dbReference type="Pfam" id="PF00326"/>
    </source>
</evidence>
<name>A0A177ZJ02_9BACI</name>
<comment type="caution">
    <text evidence="6">The sequence shown here is derived from an EMBL/GenBank/DDBJ whole genome shotgun (WGS) entry which is preliminary data.</text>
</comment>
<dbReference type="InterPro" id="IPR011659">
    <property type="entry name" value="WD40"/>
</dbReference>
<dbReference type="RefSeq" id="WP_057981542.1">
    <property type="nucleotide sequence ID" value="NZ_JAGGKH010000011.1"/>
</dbReference>
<evidence type="ECO:0000313" key="6">
    <source>
        <dbReference type="EMBL" id="OAK67754.1"/>
    </source>
</evidence>
<dbReference type="Pfam" id="PF00326">
    <property type="entry name" value="Peptidase_S9"/>
    <property type="match status" value="1"/>
</dbReference>
<reference evidence="6 7" key="1">
    <citation type="submission" date="2015-05" db="EMBL/GenBank/DDBJ databases">
        <title>Comparison of genome.</title>
        <authorList>
            <person name="Zheng Z."/>
            <person name="Sun M."/>
        </authorList>
    </citation>
    <scope>NUCLEOTIDE SEQUENCE [LARGE SCALE GENOMIC DNA]</scope>
    <source>
        <strain evidence="6 7">G25-74</strain>
    </source>
</reference>
<dbReference type="SUPFAM" id="SSF82171">
    <property type="entry name" value="DPP6 N-terminal domain-like"/>
    <property type="match status" value="1"/>
</dbReference>
<dbReference type="PANTHER" id="PTHR42776">
    <property type="entry name" value="SERINE PEPTIDASE S9 FAMILY MEMBER"/>
    <property type="match status" value="1"/>
</dbReference>
<organism evidence="6 7">
    <name type="scientific">Lederbergia galactosidilytica</name>
    <dbReference type="NCBI Taxonomy" id="217031"/>
    <lineage>
        <taxon>Bacteria</taxon>
        <taxon>Bacillati</taxon>
        <taxon>Bacillota</taxon>
        <taxon>Bacilli</taxon>
        <taxon>Bacillales</taxon>
        <taxon>Bacillaceae</taxon>
        <taxon>Lederbergia</taxon>
    </lineage>
</organism>
<dbReference type="GO" id="GO:0006508">
    <property type="term" value="P:proteolysis"/>
    <property type="evidence" value="ECO:0007669"/>
    <property type="project" value="UniProtKB-KW"/>
</dbReference>
<evidence type="ECO:0000256" key="4">
    <source>
        <dbReference type="ARBA" id="ARBA00022825"/>
    </source>
</evidence>
<dbReference type="Proteomes" id="UP000077881">
    <property type="component" value="Unassembled WGS sequence"/>
</dbReference>
<dbReference type="AlphaFoldDB" id="A0A177ZJ02"/>
<accession>A0A177ZJ02</accession>
<evidence type="ECO:0000313" key="7">
    <source>
        <dbReference type="Proteomes" id="UP000077881"/>
    </source>
</evidence>
<dbReference type="Gene3D" id="3.40.50.1820">
    <property type="entry name" value="alpha/beta hydrolase"/>
    <property type="match status" value="1"/>
</dbReference>
<dbReference type="STRING" id="217031.ABB05_18825"/>
<dbReference type="Gene3D" id="2.120.10.30">
    <property type="entry name" value="TolB, C-terminal domain"/>
    <property type="match status" value="2"/>
</dbReference>
<dbReference type="Pfam" id="PF07676">
    <property type="entry name" value="PD40"/>
    <property type="match status" value="2"/>
</dbReference>
<evidence type="ECO:0000256" key="1">
    <source>
        <dbReference type="ARBA" id="ARBA00010040"/>
    </source>
</evidence>
<dbReference type="GO" id="GO:0004252">
    <property type="term" value="F:serine-type endopeptidase activity"/>
    <property type="evidence" value="ECO:0007669"/>
    <property type="project" value="TreeGrafter"/>
</dbReference>
<keyword evidence="2" id="KW-0645">Protease</keyword>
<proteinExistence type="inferred from homology"/>
<dbReference type="InterPro" id="IPR029058">
    <property type="entry name" value="AB_hydrolase_fold"/>
</dbReference>
<feature type="domain" description="Peptidase S9 prolyl oligopeptidase catalytic" evidence="5">
    <location>
        <begin position="452"/>
        <end position="661"/>
    </location>
</feature>
<gene>
    <name evidence="6" type="ORF">ABB05_18825</name>
</gene>
<dbReference type="OrthoDB" id="108903at2"/>
<sequence length="663" mass="75780">MAGKQGIKPNDLYELKTVSDPQLSPNGEEMIYIETYIEKETDDYISNLFYMNLDEKKPIQWTFGKEKTSSPVWSPDGNQIAFVSTRNGQSQIYIMSKNGGEARQITFSKNGASTPVWSPCGKKIAFSTKIRQNETVEECPEKEKAKDTKPLIVDKMKYKSDSGGFLDLELVTQIAVFDLEQNKLEQLTNEKYDCHLETWSPDGKYISYTANTTEDTDFSFVNDIFLLEPVTKQTKNITEGIGGFSHTSWSPNSHYLAYIGSEREYENATQAKLWMYDVEKGIKTCLTEALDAPIGDFIVGDFLQGVVSPRVQWLNDSQSFYFQVTDHGNTMIYFGNVFGEIYPALNNNEHVYGFSLNPKNESALACISGPVEPSDLYYVHLQTGKKERLTTINTEFLANRVLSCPEKIDFKGEDGWTVHGWIMKPVDYQEGEKYPTILEIHGGPHAMYGNTYFHEFQTLTAEGYAVIYVNPRGSHGYGQEFVNAVRGDYGGGDYKDLMAAMDFALRSYPYIDQERLGVTGGSYGGFMTNWIVGHTDRFKAAVTQRSICNWISFYGVSDIGYYFTEWQILADLKNIEKLWDHSPLKYVNRIKTPLLILHSEQDYRCPIEQGEQLFIALKRNGKETRFIRFPDSNHELSRSGKPDFRIKRLEYIRDWFGEYLSSN</sequence>
<comment type="similarity">
    <text evidence="1">Belongs to the peptidase S9C family.</text>
</comment>
<protein>
    <submittedName>
        <fullName evidence="6">Peptidase</fullName>
    </submittedName>
</protein>
<keyword evidence="7" id="KW-1185">Reference proteome</keyword>
<dbReference type="PANTHER" id="PTHR42776:SF27">
    <property type="entry name" value="DIPEPTIDYL PEPTIDASE FAMILY MEMBER 6"/>
    <property type="match status" value="1"/>
</dbReference>
<keyword evidence="3" id="KW-0378">Hydrolase</keyword>
<keyword evidence="4" id="KW-0720">Serine protease</keyword>
<evidence type="ECO:0000256" key="2">
    <source>
        <dbReference type="ARBA" id="ARBA00022670"/>
    </source>
</evidence>
<evidence type="ECO:0000256" key="3">
    <source>
        <dbReference type="ARBA" id="ARBA00022801"/>
    </source>
</evidence>
<dbReference type="FunFam" id="3.40.50.1820:FF:000028">
    <property type="entry name" value="S9 family peptidase"/>
    <property type="match status" value="1"/>
</dbReference>